<organism evidence="6">
    <name type="scientific">mine drainage metagenome</name>
    <dbReference type="NCBI Taxonomy" id="410659"/>
    <lineage>
        <taxon>unclassified sequences</taxon>
        <taxon>metagenomes</taxon>
        <taxon>ecological metagenomes</taxon>
    </lineage>
</organism>
<feature type="domain" description="Core-binding (CB)" evidence="5">
    <location>
        <begin position="134"/>
        <end position="213"/>
    </location>
</feature>
<feature type="domain" description="Tyr recombinase" evidence="4">
    <location>
        <begin position="232"/>
        <end position="396"/>
    </location>
</feature>
<dbReference type="InterPro" id="IPR010998">
    <property type="entry name" value="Integrase_recombinase_N"/>
</dbReference>
<keyword evidence="3" id="KW-0233">DNA recombination</keyword>
<name>A0A1J5R765_9ZZZZ</name>
<dbReference type="AlphaFoldDB" id="A0A1J5R765"/>
<dbReference type="InterPro" id="IPR044068">
    <property type="entry name" value="CB"/>
</dbReference>
<dbReference type="Gene3D" id="1.10.150.130">
    <property type="match status" value="1"/>
</dbReference>
<feature type="domain" description="Core-binding (CB)" evidence="5">
    <location>
        <begin position="15"/>
        <end position="94"/>
    </location>
</feature>
<evidence type="ECO:0000259" key="5">
    <source>
        <dbReference type="PROSITE" id="PS51900"/>
    </source>
</evidence>
<dbReference type="SUPFAM" id="SSF56349">
    <property type="entry name" value="DNA breaking-rejoining enzymes"/>
    <property type="match status" value="2"/>
</dbReference>
<dbReference type="GO" id="GO:0006310">
    <property type="term" value="P:DNA recombination"/>
    <property type="evidence" value="ECO:0007669"/>
    <property type="project" value="UniProtKB-KW"/>
</dbReference>
<dbReference type="InterPro" id="IPR011010">
    <property type="entry name" value="DNA_brk_join_enz"/>
</dbReference>
<dbReference type="GO" id="GO:0015074">
    <property type="term" value="P:DNA integration"/>
    <property type="evidence" value="ECO:0007669"/>
    <property type="project" value="InterPro"/>
</dbReference>
<protein>
    <submittedName>
        <fullName evidence="6">Tyrosine recombinase XerC</fullName>
    </submittedName>
</protein>
<dbReference type="PANTHER" id="PTHR30349">
    <property type="entry name" value="PHAGE INTEGRASE-RELATED"/>
    <property type="match status" value="1"/>
</dbReference>
<accession>A0A1J5R765</accession>
<comment type="caution">
    <text evidence="6">The sequence shown here is derived from an EMBL/GenBank/DDBJ whole genome shotgun (WGS) entry which is preliminary data.</text>
</comment>
<dbReference type="Gene3D" id="1.10.443.10">
    <property type="entry name" value="Intergrase catalytic core"/>
    <property type="match status" value="1"/>
</dbReference>
<dbReference type="InterPro" id="IPR002104">
    <property type="entry name" value="Integrase_catalytic"/>
</dbReference>
<dbReference type="Pfam" id="PF00589">
    <property type="entry name" value="Phage_integrase"/>
    <property type="match status" value="1"/>
</dbReference>
<dbReference type="GO" id="GO:0003677">
    <property type="term" value="F:DNA binding"/>
    <property type="evidence" value="ECO:0007669"/>
    <property type="project" value="UniProtKB-KW"/>
</dbReference>
<evidence type="ECO:0000256" key="3">
    <source>
        <dbReference type="ARBA" id="ARBA00023172"/>
    </source>
</evidence>
<evidence type="ECO:0000256" key="2">
    <source>
        <dbReference type="ARBA" id="ARBA00023125"/>
    </source>
</evidence>
<sequence length="411" mass="45794">MSGLRPGPDPQVLAPLWELAVEDWREHQRIERSAADTIAKRTKHMRRFATTCHHADPFAVTTEQLASWLRVQPWQATTATAHRSSLRHFYAWAAATGRTSSNPALYLSAVNTSPTSDVARELGASGPLPEPVPPVWEAALRMFAREERASGRSEQTIALRTAQLCRLARDLHPLEPFTVSFYDLVEWMAAHTWAVETRRSHRSTLRTFYAWAVESGHMTASPATRLPKTGVGRPNPHPASETSVHFAILTATPRERLMVRLGAELGLRRVEVCRVHSRDIVDDEGGWSLLVHGKGARDRLLPLPHELASELRDLAPGWAFPSDRGGHLSAAYVGKLVSQLLPEGVTMHALRHRFATRAHALERDVFSVQQLLGHASPETTRRYVAISNEQLRSTVQTLAATTTRVPQQVSR</sequence>
<keyword evidence="2" id="KW-0238">DNA-binding</keyword>
<comment type="similarity">
    <text evidence="1">Belongs to the 'phage' integrase family.</text>
</comment>
<reference evidence="6" key="1">
    <citation type="submission" date="2016-10" db="EMBL/GenBank/DDBJ databases">
        <title>Sequence of Gallionella enrichment culture.</title>
        <authorList>
            <person name="Poehlein A."/>
            <person name="Muehling M."/>
            <person name="Daniel R."/>
        </authorList>
    </citation>
    <scope>NUCLEOTIDE SEQUENCE</scope>
</reference>
<dbReference type="PROSITE" id="PS51900">
    <property type="entry name" value="CB"/>
    <property type="match status" value="2"/>
</dbReference>
<dbReference type="PANTHER" id="PTHR30349:SF64">
    <property type="entry name" value="PROPHAGE INTEGRASE INTD-RELATED"/>
    <property type="match status" value="1"/>
</dbReference>
<gene>
    <name evidence="6" type="primary">xerC_43</name>
    <name evidence="6" type="ORF">GALL_326140</name>
</gene>
<dbReference type="InterPro" id="IPR013762">
    <property type="entry name" value="Integrase-like_cat_sf"/>
</dbReference>
<evidence type="ECO:0000313" key="6">
    <source>
        <dbReference type="EMBL" id="OIQ85555.1"/>
    </source>
</evidence>
<dbReference type="InterPro" id="IPR050090">
    <property type="entry name" value="Tyrosine_recombinase_XerCD"/>
</dbReference>
<dbReference type="PROSITE" id="PS51898">
    <property type="entry name" value="TYR_RECOMBINASE"/>
    <property type="match status" value="1"/>
</dbReference>
<evidence type="ECO:0000259" key="4">
    <source>
        <dbReference type="PROSITE" id="PS51898"/>
    </source>
</evidence>
<proteinExistence type="inferred from homology"/>
<evidence type="ECO:0000256" key="1">
    <source>
        <dbReference type="ARBA" id="ARBA00008857"/>
    </source>
</evidence>
<dbReference type="EMBL" id="MLJW01000536">
    <property type="protein sequence ID" value="OIQ85555.1"/>
    <property type="molecule type" value="Genomic_DNA"/>
</dbReference>